<dbReference type="GO" id="GO:0006952">
    <property type="term" value="P:defense response"/>
    <property type="evidence" value="ECO:0007669"/>
    <property type="project" value="UniProtKB-KW"/>
</dbReference>
<keyword evidence="4" id="KW-0067">ATP-binding</keyword>
<dbReference type="EMBL" id="JBJKBG010000011">
    <property type="protein sequence ID" value="KAL3715822.1"/>
    <property type="molecule type" value="Genomic_DNA"/>
</dbReference>
<protein>
    <recommendedName>
        <fullName evidence="6">Disease resistance N-terminal domain-containing protein</fullName>
    </recommendedName>
</protein>
<gene>
    <name evidence="7" type="ORF">ACJRO7_007557</name>
</gene>
<reference evidence="7 8" key="1">
    <citation type="submission" date="2024-11" db="EMBL/GenBank/DDBJ databases">
        <title>Chromosome-level genome assembly of Eucalyptus globulus Labill. provides insights into its genome evolution.</title>
        <authorList>
            <person name="Li X."/>
        </authorList>
    </citation>
    <scope>NUCLEOTIDE SEQUENCE [LARGE SCALE GENOMIC DNA]</scope>
    <source>
        <strain evidence="7">CL2024</strain>
        <tissue evidence="7">Fresh tender leaves</tissue>
    </source>
</reference>
<evidence type="ECO:0000256" key="2">
    <source>
        <dbReference type="ARBA" id="ARBA00022741"/>
    </source>
</evidence>
<feature type="coiled-coil region" evidence="5">
    <location>
        <begin position="35"/>
        <end position="86"/>
    </location>
</feature>
<evidence type="ECO:0000313" key="7">
    <source>
        <dbReference type="EMBL" id="KAL3715822.1"/>
    </source>
</evidence>
<dbReference type="GO" id="GO:0005524">
    <property type="term" value="F:ATP binding"/>
    <property type="evidence" value="ECO:0007669"/>
    <property type="project" value="UniProtKB-KW"/>
</dbReference>
<evidence type="ECO:0000256" key="4">
    <source>
        <dbReference type="ARBA" id="ARBA00022840"/>
    </source>
</evidence>
<sequence>MAESLLFSIAEGVLWKIASRTLHEAAAIYGIENQISELRETLTVIKAVLLDAEEQQAKNHCLQVWLDQLQDVFYDAEDVLDELKCEALRKQVLSRYGGIYGKVCRFVSLSNPIMFRAKISHKIKEIREREFLPIKINSVLMCRVLTMVCHIRDHEI</sequence>
<keyword evidence="1" id="KW-0677">Repeat</keyword>
<name>A0ABD3ILF9_EUCGL</name>
<dbReference type="CDD" id="cd14798">
    <property type="entry name" value="RX-CC_like"/>
    <property type="match status" value="1"/>
</dbReference>
<keyword evidence="5" id="KW-0175">Coiled coil</keyword>
<dbReference type="Pfam" id="PF18052">
    <property type="entry name" value="Rx_N"/>
    <property type="match status" value="1"/>
</dbReference>
<dbReference type="PANTHER" id="PTHR36766">
    <property type="entry name" value="PLANT BROAD-SPECTRUM MILDEW RESISTANCE PROTEIN RPW8"/>
    <property type="match status" value="1"/>
</dbReference>
<accession>A0ABD3ILF9</accession>
<evidence type="ECO:0000256" key="3">
    <source>
        <dbReference type="ARBA" id="ARBA00022821"/>
    </source>
</evidence>
<dbReference type="PANTHER" id="PTHR36766:SF67">
    <property type="entry name" value="DISEASE RESISTANCE PROTEIN RGA3"/>
    <property type="match status" value="1"/>
</dbReference>
<dbReference type="InterPro" id="IPR041118">
    <property type="entry name" value="Rx_N"/>
</dbReference>
<feature type="domain" description="Disease resistance N-terminal" evidence="6">
    <location>
        <begin position="13"/>
        <end position="94"/>
    </location>
</feature>
<keyword evidence="3" id="KW-0611">Plant defense</keyword>
<proteinExistence type="predicted"/>
<evidence type="ECO:0000259" key="6">
    <source>
        <dbReference type="Pfam" id="PF18052"/>
    </source>
</evidence>
<keyword evidence="8" id="KW-1185">Reference proteome</keyword>
<evidence type="ECO:0000256" key="1">
    <source>
        <dbReference type="ARBA" id="ARBA00022737"/>
    </source>
</evidence>
<evidence type="ECO:0000313" key="8">
    <source>
        <dbReference type="Proteomes" id="UP001634007"/>
    </source>
</evidence>
<dbReference type="InterPro" id="IPR038005">
    <property type="entry name" value="RX-like_CC"/>
</dbReference>
<dbReference type="Proteomes" id="UP001634007">
    <property type="component" value="Unassembled WGS sequence"/>
</dbReference>
<dbReference type="AlphaFoldDB" id="A0ABD3ILF9"/>
<keyword evidence="2" id="KW-0547">Nucleotide-binding</keyword>
<dbReference type="Gene3D" id="1.20.5.4130">
    <property type="match status" value="1"/>
</dbReference>
<comment type="caution">
    <text evidence="7">The sequence shown here is derived from an EMBL/GenBank/DDBJ whole genome shotgun (WGS) entry which is preliminary data.</text>
</comment>
<evidence type="ECO:0000256" key="5">
    <source>
        <dbReference type="SAM" id="Coils"/>
    </source>
</evidence>
<organism evidence="7 8">
    <name type="scientific">Eucalyptus globulus</name>
    <name type="common">Tasmanian blue gum</name>
    <dbReference type="NCBI Taxonomy" id="34317"/>
    <lineage>
        <taxon>Eukaryota</taxon>
        <taxon>Viridiplantae</taxon>
        <taxon>Streptophyta</taxon>
        <taxon>Embryophyta</taxon>
        <taxon>Tracheophyta</taxon>
        <taxon>Spermatophyta</taxon>
        <taxon>Magnoliopsida</taxon>
        <taxon>eudicotyledons</taxon>
        <taxon>Gunneridae</taxon>
        <taxon>Pentapetalae</taxon>
        <taxon>rosids</taxon>
        <taxon>malvids</taxon>
        <taxon>Myrtales</taxon>
        <taxon>Myrtaceae</taxon>
        <taxon>Myrtoideae</taxon>
        <taxon>Eucalypteae</taxon>
        <taxon>Eucalyptus</taxon>
    </lineage>
</organism>